<dbReference type="AlphaFoldDB" id="A0A1I5W018"/>
<feature type="compositionally biased region" description="Gly residues" evidence="1">
    <location>
        <begin position="234"/>
        <end position="244"/>
    </location>
</feature>
<dbReference type="EMBL" id="FOXH01000010">
    <property type="protein sequence ID" value="SFQ12596.1"/>
    <property type="molecule type" value="Genomic_DNA"/>
</dbReference>
<dbReference type="Proteomes" id="UP000199306">
    <property type="component" value="Unassembled WGS sequence"/>
</dbReference>
<gene>
    <name evidence="2" type="ORF">SAMN04515674_110142</name>
</gene>
<accession>A0A1I5W018</accession>
<name>A0A1I5W018_9BACT</name>
<evidence type="ECO:0000256" key="1">
    <source>
        <dbReference type="SAM" id="MobiDB-lite"/>
    </source>
</evidence>
<evidence type="ECO:0000313" key="3">
    <source>
        <dbReference type="Proteomes" id="UP000199306"/>
    </source>
</evidence>
<dbReference type="PROSITE" id="PS51257">
    <property type="entry name" value="PROKAR_LIPOPROTEIN"/>
    <property type="match status" value="1"/>
</dbReference>
<reference evidence="2 3" key="1">
    <citation type="submission" date="2016-10" db="EMBL/GenBank/DDBJ databases">
        <authorList>
            <person name="de Groot N.N."/>
        </authorList>
    </citation>
    <scope>NUCLEOTIDE SEQUENCE [LARGE SCALE GENOMIC DNA]</scope>
    <source>
        <strain evidence="3">E92,LMG 26720,CCM 7988</strain>
    </source>
</reference>
<sequence>MSSKKDVLLFLIPIMIGLMIIGCTNEELSTISKEKKTEVINIEMAEKWIEGNIELNAKNKNGNYRLIHWERSGTIFDHNKGVMTIEVPVYETKSNNFEQNVLDKEKEKLFFLRNSENGYTNIKIYKDLSGDFHCELVTYIYSYNSNPVVFVTDWYGNLIKNIMSDGANDFYFNQEILKNLRTSGICSQVWYSYIIDVDPAQPCCSGTIRRETNYLYWDCGGSSGPSQGPPTPGSPGGDGNGGNSNGTSSNESALRGRAAGLAINDFEIAWDQEPTINLPLLTHCQQNAYMDYLTTAAGIESNYDNAKENCLINAGLATAGVGFSQNLTFKSFAKYLAGKPSGASVASFMRLASVSNYVAYRCIESNLSNANDQINLAYKKFVSTYRSCK</sequence>
<proteinExistence type="predicted"/>
<feature type="region of interest" description="Disordered" evidence="1">
    <location>
        <begin position="223"/>
        <end position="252"/>
    </location>
</feature>
<organism evidence="2 3">
    <name type="scientific">Pseudarcicella hirudinis</name>
    <dbReference type="NCBI Taxonomy" id="1079859"/>
    <lineage>
        <taxon>Bacteria</taxon>
        <taxon>Pseudomonadati</taxon>
        <taxon>Bacteroidota</taxon>
        <taxon>Cytophagia</taxon>
        <taxon>Cytophagales</taxon>
        <taxon>Flectobacillaceae</taxon>
        <taxon>Pseudarcicella</taxon>
    </lineage>
</organism>
<protein>
    <submittedName>
        <fullName evidence="2">Uncharacterized protein</fullName>
    </submittedName>
</protein>
<evidence type="ECO:0000313" key="2">
    <source>
        <dbReference type="EMBL" id="SFQ12596.1"/>
    </source>
</evidence>
<keyword evidence="3" id="KW-1185">Reference proteome</keyword>